<keyword evidence="1" id="KW-0472">Membrane</keyword>
<accession>A0ABM0GKI6</accession>
<dbReference type="PROSITE" id="PS50234">
    <property type="entry name" value="VWFA"/>
    <property type="match status" value="1"/>
</dbReference>
<dbReference type="InterPro" id="IPR002035">
    <property type="entry name" value="VWF_A"/>
</dbReference>
<dbReference type="SMART" id="SM00327">
    <property type="entry name" value="VWA"/>
    <property type="match status" value="1"/>
</dbReference>
<keyword evidence="3" id="KW-1185">Reference proteome</keyword>
<dbReference type="InterPro" id="IPR013783">
    <property type="entry name" value="Ig-like_fold"/>
</dbReference>
<dbReference type="InterPro" id="IPR013642">
    <property type="entry name" value="CLCA_N"/>
</dbReference>
<dbReference type="Gene3D" id="3.40.50.410">
    <property type="entry name" value="von Willebrand factor, type A domain"/>
    <property type="match status" value="1"/>
</dbReference>
<dbReference type="SUPFAM" id="SSF53300">
    <property type="entry name" value="vWA-like"/>
    <property type="match status" value="1"/>
</dbReference>
<sequence>MLGDVYGINGRAHITLECNGYTGLLIAIHEQVPEDLEILERLRVIFTDASKFLYEASRHYAYFHDVTILVPETWSDDPAYERATWETYDIANVLVDEENPEWWHNPYTKQTLPCGKPGEYIHITPKWITDVDFSTYLWGDSGKVIIHEWGHLRWGLFDEYPTSPEENFYFDENGRTEPTRCSESVTGVSLDSSKGWTKCNTDPDSGVLPEPTCLFYPFLEDNPATASYLYAQYLEGVVGFCHDDPDKDPDARHNRLANNQQNKQCGHRSCWEVMREHTDFVDSTPTNIVDTLPFFKVVIERHIRSVLVMDVSGSMFTDDRIHLLVQAATRYIRYTLPLGSWLGMVEFSTSSRITLPLTQITDDQVREDLIDMLPKIVNGHTCIGCALLDGIEVLDRSTEGTEGGRLFLITDGLENYEPFINDVIGGVIKSGVVVDTLALSDEADPQLTMLSQVTGGRSYYYSESEISTALHDAFISSVVDKTPSSSRTPVQIGAWTYKIMNDDSQARLVEIAVESKSSEKEEIPMKLTCTVDSPLVVETPPYTAIYAELRKGHSAVINAKVVANVERPGSNSDVKLRLFDNGGGADITSDDGVYSAYFLDFVNTEDCITACRYNVKVESIDTEGRTGVQKFSLGSGALPTNYSVIPSRSNTLTHVGDFDRTSSGGVIQLADSIIIDDDYLAADNFPPSRIVDLGIKELNLPDNVQLKWTATGDDLDQGKASRYDLRFSTSFSELFSFFYQCSRINDSMLTEGTLLSPRKAGFPESVTVSITTSDSAVYYFAIIAVDDAGRSGNISNIVSVSSTMIAGTNQKLSPMARSARNVYDITTEPVNAGIGGIVVACISVLSIVIVTVISIVLYILPRRLKVVKDKLLAPGNEAIRYINPA</sequence>
<evidence type="ECO:0000259" key="2">
    <source>
        <dbReference type="PROSITE" id="PS50234"/>
    </source>
</evidence>
<gene>
    <name evidence="4" type="primary">LOC100367558</name>
</gene>
<organism evidence="3 4">
    <name type="scientific">Saccoglossus kowalevskii</name>
    <name type="common">Acorn worm</name>
    <dbReference type="NCBI Taxonomy" id="10224"/>
    <lineage>
        <taxon>Eukaryota</taxon>
        <taxon>Metazoa</taxon>
        <taxon>Hemichordata</taxon>
        <taxon>Enteropneusta</taxon>
        <taxon>Harrimaniidae</taxon>
        <taxon>Saccoglossus</taxon>
    </lineage>
</organism>
<reference evidence="4" key="1">
    <citation type="submission" date="2025-08" db="UniProtKB">
        <authorList>
            <consortium name="RefSeq"/>
        </authorList>
    </citation>
    <scope>IDENTIFICATION</scope>
    <source>
        <tissue evidence="4">Testes</tissue>
    </source>
</reference>
<dbReference type="InterPro" id="IPR036465">
    <property type="entry name" value="vWFA_dom_sf"/>
</dbReference>
<evidence type="ECO:0000313" key="4">
    <source>
        <dbReference type="RefSeq" id="XP_002731898.1"/>
    </source>
</evidence>
<evidence type="ECO:0000256" key="1">
    <source>
        <dbReference type="SAM" id="Phobius"/>
    </source>
</evidence>
<dbReference type="InterPro" id="IPR051266">
    <property type="entry name" value="CLCR"/>
</dbReference>
<protein>
    <submittedName>
        <fullName evidence="4">Calcium-activated chloride channel regulator 1-like</fullName>
    </submittedName>
</protein>
<name>A0ABM0GKI6_SACKO</name>
<dbReference type="CDD" id="cd00198">
    <property type="entry name" value="vWFA"/>
    <property type="match status" value="1"/>
</dbReference>
<dbReference type="PANTHER" id="PTHR10579:SF177">
    <property type="entry name" value="CALCIUM-ACTIVATED CHLORIDE CHANNEL REGULATOR 4-LIKE PROTEIN"/>
    <property type="match status" value="1"/>
</dbReference>
<dbReference type="Gene3D" id="2.60.40.10">
    <property type="entry name" value="Immunoglobulins"/>
    <property type="match status" value="1"/>
</dbReference>
<dbReference type="RefSeq" id="XP_002731898.1">
    <property type="nucleotide sequence ID" value="XM_002731852.1"/>
</dbReference>
<feature type="transmembrane region" description="Helical" evidence="1">
    <location>
        <begin position="834"/>
        <end position="860"/>
    </location>
</feature>
<dbReference type="Pfam" id="PF08434">
    <property type="entry name" value="CLCA"/>
    <property type="match status" value="1"/>
</dbReference>
<dbReference type="GeneID" id="100367558"/>
<keyword evidence="1" id="KW-1133">Transmembrane helix</keyword>
<dbReference type="PANTHER" id="PTHR10579">
    <property type="entry name" value="CALCIUM-ACTIVATED CHLORIDE CHANNEL REGULATOR"/>
    <property type="match status" value="1"/>
</dbReference>
<keyword evidence="1" id="KW-0812">Transmembrane</keyword>
<dbReference type="Pfam" id="PF13519">
    <property type="entry name" value="VWA_2"/>
    <property type="match status" value="1"/>
</dbReference>
<feature type="domain" description="VWFA" evidence="2">
    <location>
        <begin position="304"/>
        <end position="478"/>
    </location>
</feature>
<proteinExistence type="predicted"/>
<dbReference type="Proteomes" id="UP000694865">
    <property type="component" value="Unplaced"/>
</dbReference>
<evidence type="ECO:0000313" key="3">
    <source>
        <dbReference type="Proteomes" id="UP000694865"/>
    </source>
</evidence>